<proteinExistence type="predicted"/>
<keyword evidence="1" id="KW-0934">Plastid</keyword>
<evidence type="ECO:0000313" key="1">
    <source>
        <dbReference type="EMBL" id="QKG63289.1"/>
    </source>
</evidence>
<accession>A0A6M8PEZ9</accession>
<dbReference type="EMBL" id="MN935473">
    <property type="protein sequence ID" value="QKG63289.1"/>
    <property type="molecule type" value="Genomic_DNA"/>
</dbReference>
<protein>
    <submittedName>
        <fullName evidence="1">Psb30</fullName>
    </submittedName>
</protein>
<geneLocation type="chloroplast" evidence="1"/>
<reference evidence="1" key="1">
    <citation type="journal article" date="2020" name="Plants (Basel)">
        <title>The First Glimpse of Streptocarpus ionanthus (Gesneriaceae) Phylogenomics: Analysis of Five Subspecies' Chloroplast Genomes.</title>
        <authorList>
            <person name="Kyalo C.M."/>
            <person name="Li Z.-Z."/>
            <person name="Mkala E.M."/>
            <person name="Malombe I."/>
            <person name="Hu G.-W."/>
            <person name="Wang Q.-F."/>
        </authorList>
    </citation>
    <scope>NUCLEOTIDE SEQUENCE</scope>
</reference>
<keyword evidence="1" id="KW-0150">Chloroplast</keyword>
<sequence>MSTKYFSRDLLQITGMAIEIVSISM</sequence>
<name>A0A6M8PEZ9_9LAMI</name>
<gene>
    <name evidence="1" type="primary">psb30</name>
</gene>
<organism evidence="1">
    <name type="scientific">Streptocarpus ionanthus subsp. rupicola</name>
    <dbReference type="NCBI Taxonomy" id="48793"/>
    <lineage>
        <taxon>Eukaryota</taxon>
        <taxon>Viridiplantae</taxon>
        <taxon>Streptophyta</taxon>
        <taxon>Embryophyta</taxon>
        <taxon>Tracheophyta</taxon>
        <taxon>Spermatophyta</taxon>
        <taxon>Magnoliopsida</taxon>
        <taxon>eudicotyledons</taxon>
        <taxon>Gunneridae</taxon>
        <taxon>Pentapetalae</taxon>
        <taxon>asterids</taxon>
        <taxon>lamiids</taxon>
        <taxon>Lamiales</taxon>
        <taxon>Gesneriaceae</taxon>
        <taxon>Didymocarpoideae</taxon>
        <taxon>Trichosporeae</taxon>
        <taxon>Streptocarpinae</taxon>
        <taxon>Streptocarpus</taxon>
        <taxon>Streptocarpus subgen. Streptocarpella</taxon>
        <taxon>Streptocarpus sect. Saintpaulia</taxon>
    </lineage>
</organism>
<dbReference type="AlphaFoldDB" id="A0A6M8PEZ9"/>